<dbReference type="EMBL" id="FSRA01000002">
    <property type="protein sequence ID" value="SIO40512.1"/>
    <property type="molecule type" value="Genomic_DNA"/>
</dbReference>
<dbReference type="Pfam" id="PF13715">
    <property type="entry name" value="CarbopepD_reg_2"/>
    <property type="match status" value="1"/>
</dbReference>
<dbReference type="RefSeq" id="WP_074240938.1">
    <property type="nucleotide sequence ID" value="NZ_FSRA01000002.1"/>
</dbReference>
<organism evidence="2 3">
    <name type="scientific">Chitinophaga niabensis</name>
    <dbReference type="NCBI Taxonomy" id="536979"/>
    <lineage>
        <taxon>Bacteria</taxon>
        <taxon>Pseudomonadati</taxon>
        <taxon>Bacteroidota</taxon>
        <taxon>Chitinophagia</taxon>
        <taxon>Chitinophagales</taxon>
        <taxon>Chitinophagaceae</taxon>
        <taxon>Chitinophaga</taxon>
    </lineage>
</organism>
<dbReference type="STRING" id="536979.SAMN04488055_3734"/>
<dbReference type="OrthoDB" id="1075473at2"/>
<feature type="signal peptide" evidence="1">
    <location>
        <begin position="1"/>
        <end position="20"/>
    </location>
</feature>
<gene>
    <name evidence="2" type="ORF">SAMN04488055_3734</name>
</gene>
<evidence type="ECO:0000256" key="1">
    <source>
        <dbReference type="SAM" id="SignalP"/>
    </source>
</evidence>
<proteinExistence type="predicted"/>
<keyword evidence="1" id="KW-0732">Signal</keyword>
<dbReference type="SUPFAM" id="SSF56935">
    <property type="entry name" value="Porins"/>
    <property type="match status" value="1"/>
</dbReference>
<evidence type="ECO:0000313" key="3">
    <source>
        <dbReference type="Proteomes" id="UP000185003"/>
    </source>
</evidence>
<protein>
    <submittedName>
        <fullName evidence="2">TonB-dependent Receptor Plug Domain</fullName>
    </submittedName>
</protein>
<dbReference type="SUPFAM" id="SSF49464">
    <property type="entry name" value="Carboxypeptidase regulatory domain-like"/>
    <property type="match status" value="1"/>
</dbReference>
<name>A0A1N6J8B6_9BACT</name>
<keyword evidence="2" id="KW-0675">Receptor</keyword>
<dbReference type="InterPro" id="IPR008969">
    <property type="entry name" value="CarboxyPept-like_regulatory"/>
</dbReference>
<dbReference type="Gene3D" id="2.60.40.1120">
    <property type="entry name" value="Carboxypeptidase-like, regulatory domain"/>
    <property type="match status" value="1"/>
</dbReference>
<accession>A0A1N6J8B6</accession>
<dbReference type="AlphaFoldDB" id="A0A1N6J8B6"/>
<evidence type="ECO:0000313" key="2">
    <source>
        <dbReference type="EMBL" id="SIO40512.1"/>
    </source>
</evidence>
<keyword evidence="3" id="KW-1185">Reference proteome</keyword>
<dbReference type="Proteomes" id="UP000185003">
    <property type="component" value="Unassembled WGS sequence"/>
</dbReference>
<feature type="chain" id="PRO_5012161633" evidence="1">
    <location>
        <begin position="21"/>
        <end position="718"/>
    </location>
</feature>
<sequence length="718" mass="81062">MFKLFSTLIIFTCIPLLLQAQSTISGRVTDAKKRPLAGVNITIKGSYDGATSAKDGTFTFTSTANGERFITASLTGYQTLEIKAELGTSQQFNLVLKETVNQLNMVTISAGSFEASDEKKNTVLKPLDIVTTAGANADIVSALKTLPGAQQVGEKEGLFVRGGTGYETQTFIDGMMVRNAFFSGMPDFAARGRFSPFLFKGTTFSSGGYSAQYGQGLSSALVLESTDLPERSSYSLGIGSVGPSVGVDILTKDKKKAYGFEADYFNLSPYFKIMKQKQEPTIAPQGTNGSANYRLKTSKTGMLKIFVTGSYQRFGFEGESLEYPGFKEAFELESYNIYTNINYKENLGKGWRMNLGTSYSTNRDRIYMDTINKVPAPTRVKARQDLSQVRLMFTKGLGKFSVLRIGSEYQYGDERSRFNGFDANYVDGYTAGFVESDVYFTPRFVGRFGARYEYTSILARSNVAPRASLAYKLDNKSQVAFAYGDFYQKPEPQYLRFTHELGFMKATHYIASYQRLAQFHTFRAELFYKKYHDLVKTTPDYSNNGTGYAKGLEVFWRDRKSIKNADYWISYSYLDTKRDYLNYPYEVQPDFAANHTATLVYKHYIPSTQLNLGATYTFATGRPYFNPNRPESEFMKDRTRTLNTLSVNVNYLTSIGKAFTVFVFTMTNVLGNDQEYGFRYSSDKLRRNMVGPMAPRFFYLGMFMSFGIDRRQEQIDRQ</sequence>
<reference evidence="2 3" key="1">
    <citation type="submission" date="2016-11" db="EMBL/GenBank/DDBJ databases">
        <authorList>
            <person name="Jaros S."/>
            <person name="Januszkiewicz K."/>
            <person name="Wedrychowicz H."/>
        </authorList>
    </citation>
    <scope>NUCLEOTIDE SEQUENCE [LARGE SCALE GENOMIC DNA]</scope>
    <source>
        <strain evidence="2 3">DSM 24787</strain>
    </source>
</reference>